<dbReference type="PROSITE" id="PS00028">
    <property type="entry name" value="ZINC_FINGER_C2H2_1"/>
    <property type="match status" value="12"/>
</dbReference>
<proteinExistence type="predicted"/>
<feature type="compositionally biased region" description="Basic residues" evidence="6">
    <location>
        <begin position="1217"/>
        <end position="1226"/>
    </location>
</feature>
<feature type="region of interest" description="Disordered" evidence="6">
    <location>
        <begin position="1754"/>
        <end position="1805"/>
    </location>
</feature>
<feature type="region of interest" description="Disordered" evidence="6">
    <location>
        <begin position="736"/>
        <end position="782"/>
    </location>
</feature>
<feature type="domain" description="C2H2-type" evidence="7">
    <location>
        <begin position="1033"/>
        <end position="1060"/>
    </location>
</feature>
<organism evidence="8 9">
    <name type="scientific">Acanthosepion pharaonis</name>
    <name type="common">Pharaoh cuttlefish</name>
    <name type="synonym">Sepia pharaonis</name>
    <dbReference type="NCBI Taxonomy" id="158019"/>
    <lineage>
        <taxon>Eukaryota</taxon>
        <taxon>Metazoa</taxon>
        <taxon>Spiralia</taxon>
        <taxon>Lophotrochozoa</taxon>
        <taxon>Mollusca</taxon>
        <taxon>Cephalopoda</taxon>
        <taxon>Coleoidea</taxon>
        <taxon>Decapodiformes</taxon>
        <taxon>Sepiida</taxon>
        <taxon>Sepiina</taxon>
        <taxon>Sepiidae</taxon>
        <taxon>Acanthosepion</taxon>
    </lineage>
</organism>
<dbReference type="OrthoDB" id="6365676at2759"/>
<dbReference type="EMBL" id="CAHIKZ030002057">
    <property type="protein sequence ID" value="CAE1280299.1"/>
    <property type="molecule type" value="Genomic_DNA"/>
</dbReference>
<dbReference type="Gene3D" id="3.30.160.60">
    <property type="entry name" value="Classic Zinc Finger"/>
    <property type="match status" value="13"/>
</dbReference>
<feature type="region of interest" description="Disordered" evidence="6">
    <location>
        <begin position="2062"/>
        <end position="2091"/>
    </location>
</feature>
<feature type="region of interest" description="Disordered" evidence="6">
    <location>
        <begin position="998"/>
        <end position="1022"/>
    </location>
</feature>
<dbReference type="PANTHER" id="PTHR24403">
    <property type="entry name" value="ZINC FINGER PROTEIN"/>
    <property type="match status" value="1"/>
</dbReference>
<feature type="region of interest" description="Disordered" evidence="6">
    <location>
        <begin position="1178"/>
        <end position="1226"/>
    </location>
</feature>
<feature type="region of interest" description="Disordered" evidence="6">
    <location>
        <begin position="1085"/>
        <end position="1131"/>
    </location>
</feature>
<feature type="region of interest" description="Disordered" evidence="6">
    <location>
        <begin position="2350"/>
        <end position="2380"/>
    </location>
</feature>
<feature type="compositionally biased region" description="Polar residues" evidence="6">
    <location>
        <begin position="77"/>
        <end position="100"/>
    </location>
</feature>
<feature type="compositionally biased region" description="Low complexity" evidence="6">
    <location>
        <begin position="998"/>
        <end position="1009"/>
    </location>
</feature>
<dbReference type="SUPFAM" id="SSF57667">
    <property type="entry name" value="beta-beta-alpha zinc fingers"/>
    <property type="match status" value="7"/>
</dbReference>
<feature type="domain" description="C2H2-type" evidence="7">
    <location>
        <begin position="2036"/>
        <end position="2063"/>
    </location>
</feature>
<dbReference type="Proteomes" id="UP000597762">
    <property type="component" value="Unassembled WGS sequence"/>
</dbReference>
<dbReference type="InterPro" id="IPR013087">
    <property type="entry name" value="Znf_C2H2_type"/>
</dbReference>
<evidence type="ECO:0000259" key="7">
    <source>
        <dbReference type="PROSITE" id="PS50157"/>
    </source>
</evidence>
<dbReference type="GO" id="GO:0008270">
    <property type="term" value="F:zinc ion binding"/>
    <property type="evidence" value="ECO:0007669"/>
    <property type="project" value="UniProtKB-KW"/>
</dbReference>
<feature type="compositionally biased region" description="Polar residues" evidence="6">
    <location>
        <begin position="1091"/>
        <end position="1118"/>
    </location>
</feature>
<name>A0A812CRT6_ACAPH</name>
<evidence type="ECO:0000256" key="2">
    <source>
        <dbReference type="ARBA" id="ARBA00022737"/>
    </source>
</evidence>
<feature type="region of interest" description="Disordered" evidence="6">
    <location>
        <begin position="1969"/>
        <end position="2003"/>
    </location>
</feature>
<feature type="compositionally biased region" description="Basic and acidic residues" evidence="6">
    <location>
        <begin position="2350"/>
        <end position="2362"/>
    </location>
</feature>
<feature type="compositionally biased region" description="Low complexity" evidence="6">
    <location>
        <begin position="20"/>
        <end position="35"/>
    </location>
</feature>
<evidence type="ECO:0000256" key="1">
    <source>
        <dbReference type="ARBA" id="ARBA00022723"/>
    </source>
</evidence>
<evidence type="ECO:0000256" key="5">
    <source>
        <dbReference type="PROSITE-ProRule" id="PRU00042"/>
    </source>
</evidence>
<evidence type="ECO:0000313" key="9">
    <source>
        <dbReference type="Proteomes" id="UP000597762"/>
    </source>
</evidence>
<feature type="region of interest" description="Disordered" evidence="6">
    <location>
        <begin position="944"/>
        <end position="969"/>
    </location>
</feature>
<evidence type="ECO:0000313" key="8">
    <source>
        <dbReference type="EMBL" id="CAE1280299.1"/>
    </source>
</evidence>
<feature type="domain" description="C2H2-type" evidence="7">
    <location>
        <begin position="1888"/>
        <end position="1915"/>
    </location>
</feature>
<feature type="region of interest" description="Disordered" evidence="6">
    <location>
        <begin position="1"/>
        <end position="43"/>
    </location>
</feature>
<feature type="region of interest" description="Disordered" evidence="6">
    <location>
        <begin position="800"/>
        <end position="824"/>
    </location>
</feature>
<feature type="compositionally biased region" description="Low complexity" evidence="6">
    <location>
        <begin position="1195"/>
        <end position="1208"/>
    </location>
</feature>
<feature type="region of interest" description="Disordered" evidence="6">
    <location>
        <begin position="61"/>
        <end position="123"/>
    </location>
</feature>
<keyword evidence="4" id="KW-0862">Zinc</keyword>
<feature type="compositionally biased region" description="Acidic residues" evidence="6">
    <location>
        <begin position="2370"/>
        <end position="2380"/>
    </location>
</feature>
<dbReference type="PROSITE" id="PS50157">
    <property type="entry name" value="ZINC_FINGER_C2H2_2"/>
    <property type="match status" value="14"/>
</dbReference>
<dbReference type="SMART" id="SM00355">
    <property type="entry name" value="ZnF_C2H2"/>
    <property type="match status" value="34"/>
</dbReference>
<sequence>MANPEESNKTKDKEADTQQTTVKKGGSSSNSVGTGEDTSLRGGRNRFCKQCKFTCKDSREFSQHQLSAHGESEETRSSQNSLCKENSSRRGSTKSQSPQSAGYHKTDHLAGSNSNNTSKMNREVDENTGDHIYKDTEEDELDDRLVIAEEHDESYSHTPIRSGNIQNRTYICPSCDFSSTSAKVFLHHQKDIHGKDFTIYECDVCDYATRYKQKLPRHRKLHFPGLEFNNSSSGATGSMSVSDNTADNSDIAMVGEDDIRRKLDDDLEDELDEEEMDITTDEGLVIDDTMKQKTKRTRQEVDPAKYIEVMDDSGIKYSCSKCGNIYKWRKSLNKHWKEKHADEKLDGLKAVPPTLNPVKHISSKSAHEYMRQEACDKFAFKKESKPNGYTEEESACGDVSSSVSDCVMPKMIGPFITNSYVPIYSTENSQSSSGQPGVDHEALDLSSKPTTSSSRSTQREPLDFSFKKEPFMPVTPEMVAVKAEPIWDDENEMSKNPEDSQQASPVLQCIKCAFVAKTFVDYSSHMAVHLNKRAFKCAECQQHFNCVEELNNHFGKAHVEKIQEHRDVIQKIPHGLQQTYHLLRMPLASSEFSPTESRQLKCSRCDFVAKWPAELQKHAVSHSEERPFICMVCGSTYKWKWDLVKHFEKSHSTLTNPYKRRPTVSGPNGSCIGSDSTITTVSRTADALVDRNLDSFILSPMKKRRLSETDLTSALHPFYQEDAKQAEIGTKENRNSFDTFRHNNRTPPIKTHERPSSVPPNFNHVTDKNFQNDKESEDNGIPGLQITNVFSLVKEKPMLATSESQEASTSQVSASQQSAEQHRAVNAALRQRINMSNNRSRRQTSLNSNEKDKSCADILLPYKCTLCQYRARWPSEITQHMKNHSDEKPFCCPECSYKSKWKWDVVKHMKRCGGGTVKDVIDNSKQKSCGPPNVVLAVREEPNNNQNIPKLSNTHVANGETTPISYKNSASRVSTPSAASVAATAAATAATAAAAATAADGRSHSQSLLDLRRDSSSSRPNPVFRGLVNDGLYHCLECQFIGHSPAELKRHAYLHSEDKPYVCEVCSYSSRWKCDLKKHIRTYNHHHPQDPTASHSDGSDQPNQGSTTYDHSSSFQSQMDEKLNKDDDFPDDVDTRSVSSFYSADYQKPLKEPVKQSCTKCSFVTDDLAAFLQHRLTHDNSHTSNNNGGSGGGSSSSSTSSSISQQTSVPINAVSSRTRHLKNRRKPMKQFRCPKCPFVCLTEHDLSIHEGRHKPQGSNAVKCFYCDFSVLNSNKVALIQHLHLHPEFDPSDKSKLKEILNYSNLLDVWQANEDNEEMDDVSYEYYEPPEQMDVYRERPSMAEQKKEEKEVEIQALAFEEPQPVNGMMPKKEPNMSARLQCEWCEAAFVHISTLYQHARSVHPILLQQQEYENNIKYDDFPPATYNGMAVSQNSTFNVILPKIAQTPKKIQPSTVIKPKKNPSPGKTGGPFKCQKCPFIGASSNTYSRHMERHGSNCKHTCLYCDYSIDRLNLLHQHMRGSHGHDVKQSPLNSSNSEKSVHNGLSKAETPNRVILTTPTYIQKNESSNETHLRLIAPKPVEIKNNEISTSLPILENNPNGKYLYRCPTCSFTSPKVNATMSHIRTHSTGNTFDAKPLPVNKQTEYKNFIHTQQQSGKKIGSNCSLDNSFQSSCDCNDIQLGQPKMHSQQSSQVSLKNVFACQQCPFKTTSKDSLQEHQELHGYKGQYQCEFCSFSVDHINLFCDHSALHSNNNNLVNSNNSDNDNNNNSISNNMSVQNSNNNASNTNSGHHPLHQHHNHQSKQIPTQADTRFVTTSQPKVNLHRPFGGVQFRSKYDSERRNKLNIQQMLKQVKNTGRVRYKCMQCPYRTCCKNNIIKHRKQHIIKSRYKCPYCNYSAARKYLLQQHLKFHRDEPGEQEKDFQDVVLDPYDENSVKSLKNSSDLLNAEKKTLQTSVSSSLVSGRFTVQPDETESVKNLPKSISVPNQSEEHSKEGETNSNADDQKGKHFQCNACPFSCSTSYEYQKHCQCHNAQMKYTCDFCSYSVDRYKLLSQHQHLHIPQSTYVPSEDLPSNMDTTDESSNAPESTCSPQTKDAIKDKLFKCPVVTKEVDSNQLYETDTQLDGNDEAMRYKCPLCPYMSNSLKSFNVHSRMHGLKRKYKCDYCNWSADRLNLLNQHRKVHSREPNFDPNPDELTFLNREAALQHKETVPPLKHFSKTTTRLLGKKQYSCKMCLFSCNNKSSFVSHMGLHHSHPRYLCKYCGYSTDRRNLYQQHEKSHISQGEEAIPADGKMNTKSRIRCPKCPYHCSAEHLLSSHMKMHESDQRYVCDYCKFCTSNYYVFHEHLEIHNEASQKPETDERNNESATGEEKYDENESDDEYSCDLCSFSTTSIDEMRLHESQHEGLDDEISCPYCSFTCTKETDIKQHVTVHQCGKAESATDSQEIEKVAPEDLTLNQNNTSPSQPPNNVNDDVPPDAGSKFTPITAKSDGMSRSATNPTNMEVDSPQDDDQKRQTTVNHVLSTPVMTNSSHDTYTCQYCERNFKDKNQMQMHEKQHLKGYENLEAVQ</sequence>
<feature type="domain" description="C2H2-type" evidence="7">
    <location>
        <begin position="862"/>
        <end position="889"/>
    </location>
</feature>
<reference evidence="8" key="1">
    <citation type="submission" date="2021-01" db="EMBL/GenBank/DDBJ databases">
        <authorList>
            <person name="Li R."/>
            <person name="Bekaert M."/>
        </authorList>
    </citation>
    <scope>NUCLEOTIDE SEQUENCE</scope>
    <source>
        <strain evidence="8">Farmed</strain>
    </source>
</reference>
<feature type="domain" description="C2H2-type" evidence="7">
    <location>
        <begin position="600"/>
        <end position="627"/>
    </location>
</feature>
<feature type="domain" description="C2H2-type" evidence="7">
    <location>
        <begin position="1061"/>
        <end position="1091"/>
    </location>
</feature>
<feature type="domain" description="C2H2-type" evidence="7">
    <location>
        <begin position="535"/>
        <end position="563"/>
    </location>
</feature>
<feature type="compositionally biased region" description="Polar residues" evidence="6">
    <location>
        <begin position="944"/>
        <end position="968"/>
    </location>
</feature>
<dbReference type="GO" id="GO:0045944">
    <property type="term" value="P:positive regulation of transcription by RNA polymerase II"/>
    <property type="evidence" value="ECO:0007669"/>
    <property type="project" value="TreeGrafter"/>
</dbReference>
<feature type="compositionally biased region" description="Polar residues" evidence="6">
    <location>
        <begin position="2491"/>
        <end position="2502"/>
    </location>
</feature>
<feature type="domain" description="C2H2-type" evidence="7">
    <location>
        <begin position="2256"/>
        <end position="2283"/>
    </location>
</feature>
<feature type="domain" description="C2H2-type" evidence="7">
    <location>
        <begin position="1379"/>
        <end position="1402"/>
    </location>
</feature>
<keyword evidence="1" id="KW-0479">Metal-binding</keyword>
<feature type="compositionally biased region" description="Low complexity" evidence="6">
    <location>
        <begin position="446"/>
        <end position="456"/>
    </location>
</feature>
<gene>
    <name evidence="8" type="ORF">SPHA_42250</name>
</gene>
<feature type="domain" description="C2H2-type" evidence="7">
    <location>
        <begin position="200"/>
        <end position="222"/>
    </location>
</feature>
<feature type="compositionally biased region" description="Polar residues" evidence="6">
    <location>
        <begin position="2073"/>
        <end position="2091"/>
    </location>
</feature>
<dbReference type="InterPro" id="IPR050688">
    <property type="entry name" value="Zinc_finger/UBP_domain"/>
</dbReference>
<dbReference type="InterPro" id="IPR036236">
    <property type="entry name" value="Znf_C2H2_sf"/>
</dbReference>
<accession>A0A812CRT6</accession>
<keyword evidence="9" id="KW-1185">Reference proteome</keyword>
<dbReference type="GO" id="GO:0005634">
    <property type="term" value="C:nucleus"/>
    <property type="evidence" value="ECO:0007669"/>
    <property type="project" value="TreeGrafter"/>
</dbReference>
<evidence type="ECO:0000256" key="4">
    <source>
        <dbReference type="ARBA" id="ARBA00022833"/>
    </source>
</evidence>
<feature type="compositionally biased region" description="Basic and acidic residues" evidence="6">
    <location>
        <begin position="1987"/>
        <end position="2003"/>
    </location>
</feature>
<feature type="domain" description="C2H2-type" evidence="7">
    <location>
        <begin position="1699"/>
        <end position="1721"/>
    </location>
</feature>
<feature type="compositionally biased region" description="Basic and acidic residues" evidence="6">
    <location>
        <begin position="1"/>
        <end position="16"/>
    </location>
</feature>
<feature type="region of interest" description="Disordered" evidence="6">
    <location>
        <begin position="1519"/>
        <end position="1547"/>
    </location>
</feature>
<feature type="compositionally biased region" description="Low complexity" evidence="6">
    <location>
        <begin position="800"/>
        <end position="819"/>
    </location>
</feature>
<keyword evidence="3 5" id="KW-0863">Zinc-finger</keyword>
<feature type="compositionally biased region" description="Basic and acidic residues" evidence="6">
    <location>
        <begin position="765"/>
        <end position="774"/>
    </location>
</feature>
<feature type="region of interest" description="Disordered" evidence="6">
    <location>
        <begin position="427"/>
        <end position="462"/>
    </location>
</feature>
<feature type="compositionally biased region" description="Low complexity" evidence="6">
    <location>
        <begin position="2456"/>
        <end position="2476"/>
    </location>
</feature>
<comment type="caution">
    <text evidence="8">The sequence shown here is derived from an EMBL/GenBank/DDBJ whole genome shotgun (WGS) entry which is preliminary data.</text>
</comment>
<keyword evidence="2" id="KW-0677">Repeat</keyword>
<feature type="compositionally biased region" description="Low complexity" evidence="6">
    <location>
        <begin position="1754"/>
        <end position="1790"/>
    </location>
</feature>
<evidence type="ECO:0000256" key="3">
    <source>
        <dbReference type="ARBA" id="ARBA00022771"/>
    </source>
</evidence>
<feature type="domain" description="C2H2-type" evidence="7">
    <location>
        <begin position="2534"/>
        <end position="2556"/>
    </location>
</feature>
<dbReference type="PANTHER" id="PTHR24403:SF100">
    <property type="entry name" value="C2H2-TYPE DOMAIN-CONTAINING PROTEIN"/>
    <property type="match status" value="1"/>
</dbReference>
<feature type="compositionally biased region" description="Basic residues" evidence="6">
    <location>
        <begin position="1791"/>
        <end position="1800"/>
    </location>
</feature>
<feature type="domain" description="C2H2-type" evidence="7">
    <location>
        <begin position="317"/>
        <end position="345"/>
    </location>
</feature>
<evidence type="ECO:0000256" key="6">
    <source>
        <dbReference type="SAM" id="MobiDB-lite"/>
    </source>
</evidence>
<feature type="domain" description="C2H2-type" evidence="7">
    <location>
        <begin position="2159"/>
        <end position="2186"/>
    </location>
</feature>
<protein>
    <submittedName>
        <fullName evidence="8">KRAB</fullName>
    </submittedName>
</protein>
<feature type="region of interest" description="Disordered" evidence="6">
    <location>
        <begin position="2452"/>
        <end position="2514"/>
    </location>
</feature>